<evidence type="ECO:0000256" key="1">
    <source>
        <dbReference type="SAM" id="MobiDB-lite"/>
    </source>
</evidence>
<keyword evidence="2" id="KW-0472">Membrane</keyword>
<proteinExistence type="predicted"/>
<dbReference type="GeneID" id="71927427"/>
<feature type="compositionally biased region" description="Basic and acidic residues" evidence="1">
    <location>
        <begin position="131"/>
        <end position="151"/>
    </location>
</feature>
<evidence type="ECO:0000259" key="3">
    <source>
        <dbReference type="Pfam" id="PF09851"/>
    </source>
</evidence>
<organism evidence="4 5">
    <name type="scientific">Halocatena salina</name>
    <dbReference type="NCBI Taxonomy" id="2934340"/>
    <lineage>
        <taxon>Archaea</taxon>
        <taxon>Methanobacteriati</taxon>
        <taxon>Methanobacteriota</taxon>
        <taxon>Stenosarchaea group</taxon>
        <taxon>Halobacteria</taxon>
        <taxon>Halobacteriales</taxon>
        <taxon>Natronomonadaceae</taxon>
        <taxon>Halocatena</taxon>
    </lineage>
</organism>
<evidence type="ECO:0000256" key="2">
    <source>
        <dbReference type="SAM" id="Phobius"/>
    </source>
</evidence>
<feature type="region of interest" description="Disordered" evidence="1">
    <location>
        <begin position="60"/>
        <end position="97"/>
    </location>
</feature>
<feature type="transmembrane region" description="Helical" evidence="2">
    <location>
        <begin position="36"/>
        <end position="54"/>
    </location>
</feature>
<dbReference type="EMBL" id="CP096019">
    <property type="protein sequence ID" value="UPM43848.1"/>
    <property type="molecule type" value="Genomic_DNA"/>
</dbReference>
<evidence type="ECO:0000313" key="5">
    <source>
        <dbReference type="Proteomes" id="UP000831768"/>
    </source>
</evidence>
<dbReference type="Pfam" id="PF09851">
    <property type="entry name" value="SHOCT"/>
    <property type="match status" value="1"/>
</dbReference>
<dbReference type="RefSeq" id="WP_247994507.1">
    <property type="nucleotide sequence ID" value="NZ_CP096019.1"/>
</dbReference>
<accession>A0A8U0A5T4</accession>
<keyword evidence="2" id="KW-0812">Transmembrane</keyword>
<name>A0A8U0A5T4_9EURY</name>
<feature type="region of interest" description="Disordered" evidence="1">
    <location>
        <begin position="123"/>
        <end position="151"/>
    </location>
</feature>
<protein>
    <submittedName>
        <fullName evidence="4">SHOCT domain-containing protein</fullName>
    </submittedName>
</protein>
<feature type="transmembrane region" description="Helical" evidence="2">
    <location>
        <begin position="12"/>
        <end position="30"/>
    </location>
</feature>
<sequence length="151" mass="17161">MSAPRKRAWNRLDEIASLLVLGGGFVAMFAGSEQFFLIWILGFVVFVPLISILTDGTIPSTLDDDHITQPSTATEWTRGREQQSADDPDPSSTQDALTTLRERYARGDLTDEQFDRKLTRLLETDTPENAMEWRERTEQKIGIDPETETER</sequence>
<dbReference type="InterPro" id="IPR018649">
    <property type="entry name" value="SHOCT"/>
</dbReference>
<evidence type="ECO:0000313" key="4">
    <source>
        <dbReference type="EMBL" id="UPM43848.1"/>
    </source>
</evidence>
<dbReference type="AlphaFoldDB" id="A0A8U0A5T4"/>
<dbReference type="Proteomes" id="UP000831768">
    <property type="component" value="Chromosome"/>
</dbReference>
<feature type="domain" description="SHOCT" evidence="3">
    <location>
        <begin position="95"/>
        <end position="122"/>
    </location>
</feature>
<dbReference type="KEGG" id="haad:MW046_05230"/>
<gene>
    <name evidence="4" type="ORF">MW046_05230</name>
</gene>
<keyword evidence="5" id="KW-1185">Reference proteome</keyword>
<reference evidence="4" key="1">
    <citation type="submission" date="2022-04" db="EMBL/GenBank/DDBJ databases">
        <title>Halocatena sp. nov., isolated from a salt lake.</title>
        <authorList>
            <person name="Cui H.-L."/>
        </authorList>
    </citation>
    <scope>NUCLEOTIDE SEQUENCE</scope>
    <source>
        <strain evidence="4">AD-1</strain>
    </source>
</reference>
<keyword evidence="2" id="KW-1133">Transmembrane helix</keyword>